<reference evidence="3 4" key="1">
    <citation type="journal article" date="2009" name="PLoS Genet.">
        <title>The genome of Nectria haematococca: contribution of supernumerary chromosomes to gene expansion.</title>
        <authorList>
            <person name="Coleman J.J."/>
            <person name="Rounsley S.D."/>
            <person name="Rodriguez-Carres M."/>
            <person name="Kuo A."/>
            <person name="Wasmann C.C."/>
            <person name="Grimwood J."/>
            <person name="Schmutz J."/>
            <person name="Taga M."/>
            <person name="White G.J."/>
            <person name="Zhou S."/>
            <person name="Schwartz D.C."/>
            <person name="Freitag M."/>
            <person name="Ma L.J."/>
            <person name="Danchin E.G."/>
            <person name="Henrissat B."/>
            <person name="Coutinho P.M."/>
            <person name="Nelson D.R."/>
            <person name="Straney D."/>
            <person name="Napoli C.A."/>
            <person name="Barker B.M."/>
            <person name="Gribskov M."/>
            <person name="Rep M."/>
            <person name="Kroken S."/>
            <person name="Molnar I."/>
            <person name="Rensing C."/>
            <person name="Kennell J.C."/>
            <person name="Zamora J."/>
            <person name="Farman M.L."/>
            <person name="Selker E.U."/>
            <person name="Salamov A."/>
            <person name="Shapiro H."/>
            <person name="Pangilinan J."/>
            <person name="Lindquist E."/>
            <person name="Lamers C."/>
            <person name="Grigoriev I.V."/>
            <person name="Geiser D.M."/>
            <person name="Covert S.F."/>
            <person name="Temporini E."/>
            <person name="Vanetten H.D."/>
        </authorList>
    </citation>
    <scope>NUCLEOTIDE SEQUENCE [LARGE SCALE GENOMIC DNA]</scope>
    <source>
        <strain evidence="4">ATCC MYA-4622 / CBS 123669 / FGSC 9596 / NRRL 45880 / 77-13-4</strain>
    </source>
</reference>
<dbReference type="KEGG" id="nhe:NECHADRAFT_16940"/>
<dbReference type="HOGENOM" id="CLU_000288_138_0_1"/>
<evidence type="ECO:0000313" key="3">
    <source>
        <dbReference type="EMBL" id="EEU35443.1"/>
    </source>
</evidence>
<dbReference type="Pfam" id="PF26640">
    <property type="entry name" value="DUF8212"/>
    <property type="match status" value="1"/>
</dbReference>
<dbReference type="AlphaFoldDB" id="C7ZKH5"/>
<dbReference type="VEuPathDB" id="FungiDB:NECHADRAFT_16940"/>
<dbReference type="OMA" id="SHDWRRI"/>
<feature type="domain" description="Heterokaryon incompatibility" evidence="1">
    <location>
        <begin position="24"/>
        <end position="108"/>
    </location>
</feature>
<protein>
    <submittedName>
        <fullName evidence="3">Uncharacterized protein</fullName>
    </submittedName>
</protein>
<feature type="domain" description="DUF8212" evidence="2">
    <location>
        <begin position="224"/>
        <end position="250"/>
    </location>
</feature>
<sequence length="272" mass="30691">MRLINVYTLELELFPDLALSRIPYAILSHTWRADEVDFNDMRDLAVARSKKGFSKTEEPCRMAISHGLRYAWVDTCCIDKSSSAELSEAMNSMIQWYRQAAVCYAFLSDLPVSGEIRGSDSFGKCRWFTRGWTLQELIAPADVRFFDQAWSPRGTKKTLCSEVSKITGISETVLGNQVPLSTIPLARRMSWAAGRQTTRAEDLAYCLLGIFDVNISMIYGEGSKAFVRLQEEILRKTTDLSLFAWVTTNTPTTEYRGILAESPCEFPECGNI</sequence>
<evidence type="ECO:0000313" key="4">
    <source>
        <dbReference type="Proteomes" id="UP000005206"/>
    </source>
</evidence>
<accession>C7ZKH5</accession>
<keyword evidence="4" id="KW-1185">Reference proteome</keyword>
<dbReference type="PANTHER" id="PTHR10622:SF12">
    <property type="entry name" value="HET DOMAIN-CONTAINING PROTEIN"/>
    <property type="match status" value="1"/>
</dbReference>
<dbReference type="InParanoid" id="C7ZKH5"/>
<dbReference type="eggNOG" id="ENOG502SHG8">
    <property type="taxonomic scope" value="Eukaryota"/>
</dbReference>
<evidence type="ECO:0000259" key="2">
    <source>
        <dbReference type="Pfam" id="PF26640"/>
    </source>
</evidence>
<dbReference type="RefSeq" id="XP_003041156.1">
    <property type="nucleotide sequence ID" value="XM_003041110.1"/>
</dbReference>
<organism evidence="3 4">
    <name type="scientific">Fusarium vanettenii (strain ATCC MYA-4622 / CBS 123669 / FGSC 9596 / NRRL 45880 / 77-13-4)</name>
    <name type="common">Fusarium solani subsp. pisi</name>
    <dbReference type="NCBI Taxonomy" id="660122"/>
    <lineage>
        <taxon>Eukaryota</taxon>
        <taxon>Fungi</taxon>
        <taxon>Dikarya</taxon>
        <taxon>Ascomycota</taxon>
        <taxon>Pezizomycotina</taxon>
        <taxon>Sordariomycetes</taxon>
        <taxon>Hypocreomycetidae</taxon>
        <taxon>Hypocreales</taxon>
        <taxon>Nectriaceae</taxon>
        <taxon>Fusarium</taxon>
        <taxon>Fusarium solani species complex</taxon>
        <taxon>Fusarium vanettenii</taxon>
    </lineage>
</organism>
<dbReference type="Pfam" id="PF06985">
    <property type="entry name" value="HET"/>
    <property type="match status" value="1"/>
</dbReference>
<dbReference type="PANTHER" id="PTHR10622">
    <property type="entry name" value="HET DOMAIN-CONTAINING PROTEIN"/>
    <property type="match status" value="1"/>
</dbReference>
<dbReference type="STRING" id="660122.C7ZKH5"/>
<dbReference type="EMBL" id="GG698940">
    <property type="protein sequence ID" value="EEU35443.1"/>
    <property type="molecule type" value="Genomic_DNA"/>
</dbReference>
<name>C7ZKH5_FUSV7</name>
<feature type="non-terminal residue" evidence="3">
    <location>
        <position position="272"/>
    </location>
</feature>
<dbReference type="InterPro" id="IPR058525">
    <property type="entry name" value="DUF8212"/>
</dbReference>
<dbReference type="OrthoDB" id="20872at2759"/>
<dbReference type="Proteomes" id="UP000005206">
    <property type="component" value="Chromosome 10"/>
</dbReference>
<dbReference type="InterPro" id="IPR010730">
    <property type="entry name" value="HET"/>
</dbReference>
<evidence type="ECO:0000259" key="1">
    <source>
        <dbReference type="Pfam" id="PF06985"/>
    </source>
</evidence>
<gene>
    <name evidence="3" type="ORF">NECHADRAFT_16940</name>
</gene>
<dbReference type="GeneID" id="9675728"/>
<proteinExistence type="predicted"/>